<reference evidence="3 4" key="1">
    <citation type="submission" date="2019-04" db="EMBL/GenBank/DDBJ databases">
        <authorList>
            <person name="Li Y."/>
            <person name="Wang J."/>
        </authorList>
    </citation>
    <scope>NUCLEOTIDE SEQUENCE [LARGE SCALE GENOMIC DNA]</scope>
    <source>
        <strain evidence="3 4">DSM 14668</strain>
    </source>
</reference>
<dbReference type="InterPro" id="IPR010982">
    <property type="entry name" value="Lambda_DNA-bd_dom_sf"/>
</dbReference>
<accession>A0A4U1IWY7</accession>
<sequence>MPRRTEPSPFSSKVGARIRELRLERNMSLPALGEASSISKGHLSNIEHGFAAITIETVDRIARALDIPPLYILAFPAEDERARIADAVRKLPKGDWKKLRKEIEGRAAPAPKKRG</sequence>
<dbReference type="Pfam" id="PF01381">
    <property type="entry name" value="HTH_3"/>
    <property type="match status" value="1"/>
</dbReference>
<dbReference type="PANTHER" id="PTHR46797:SF1">
    <property type="entry name" value="METHYLPHOSPHONATE SYNTHASE"/>
    <property type="match status" value="1"/>
</dbReference>
<dbReference type="PANTHER" id="PTHR46797">
    <property type="entry name" value="HTH-TYPE TRANSCRIPTIONAL REGULATOR"/>
    <property type="match status" value="1"/>
</dbReference>
<dbReference type="GO" id="GO:0003677">
    <property type="term" value="F:DNA binding"/>
    <property type="evidence" value="ECO:0007669"/>
    <property type="project" value="UniProtKB-KW"/>
</dbReference>
<comment type="caution">
    <text evidence="3">The sequence shown here is derived from an EMBL/GenBank/DDBJ whole genome shotgun (WGS) entry which is preliminary data.</text>
</comment>
<dbReference type="InterPro" id="IPR001387">
    <property type="entry name" value="Cro/C1-type_HTH"/>
</dbReference>
<dbReference type="CDD" id="cd00093">
    <property type="entry name" value="HTH_XRE"/>
    <property type="match status" value="1"/>
</dbReference>
<dbReference type="EMBL" id="SSMQ01000061">
    <property type="protein sequence ID" value="TKC98981.1"/>
    <property type="molecule type" value="Genomic_DNA"/>
</dbReference>
<dbReference type="Proteomes" id="UP000309215">
    <property type="component" value="Unassembled WGS sequence"/>
</dbReference>
<evidence type="ECO:0000313" key="3">
    <source>
        <dbReference type="EMBL" id="TKC98981.1"/>
    </source>
</evidence>
<keyword evidence="1" id="KW-0238">DNA-binding</keyword>
<evidence type="ECO:0000256" key="1">
    <source>
        <dbReference type="ARBA" id="ARBA00023125"/>
    </source>
</evidence>
<dbReference type="CDD" id="cd00167">
    <property type="entry name" value="SANT"/>
    <property type="match status" value="1"/>
</dbReference>
<dbReference type="InterPro" id="IPR050807">
    <property type="entry name" value="TransReg_Diox_bact_type"/>
</dbReference>
<name>A0A4U1IWY7_9BACT</name>
<proteinExistence type="predicted"/>
<dbReference type="Gene3D" id="1.10.260.40">
    <property type="entry name" value="lambda repressor-like DNA-binding domains"/>
    <property type="match status" value="1"/>
</dbReference>
<dbReference type="SUPFAM" id="SSF47413">
    <property type="entry name" value="lambda repressor-like DNA-binding domains"/>
    <property type="match status" value="1"/>
</dbReference>
<dbReference type="GO" id="GO:0005829">
    <property type="term" value="C:cytosol"/>
    <property type="evidence" value="ECO:0007669"/>
    <property type="project" value="TreeGrafter"/>
</dbReference>
<keyword evidence="4" id="KW-1185">Reference proteome</keyword>
<dbReference type="OrthoDB" id="5343295at2"/>
<feature type="domain" description="HTH cro/C1-type" evidence="2">
    <location>
        <begin position="18"/>
        <end position="72"/>
    </location>
</feature>
<gene>
    <name evidence="3" type="ORF">E8A74_39150</name>
</gene>
<dbReference type="AlphaFoldDB" id="A0A4U1IWY7"/>
<protein>
    <submittedName>
        <fullName evidence="3">Helix-turn-helix domain-containing protein</fullName>
    </submittedName>
</protein>
<evidence type="ECO:0000259" key="2">
    <source>
        <dbReference type="PROSITE" id="PS50943"/>
    </source>
</evidence>
<dbReference type="InterPro" id="IPR001005">
    <property type="entry name" value="SANT/Myb"/>
</dbReference>
<dbReference type="SMART" id="SM00530">
    <property type="entry name" value="HTH_XRE"/>
    <property type="match status" value="1"/>
</dbReference>
<evidence type="ECO:0000313" key="4">
    <source>
        <dbReference type="Proteomes" id="UP000309215"/>
    </source>
</evidence>
<dbReference type="RefSeq" id="WP_136934224.1">
    <property type="nucleotide sequence ID" value="NZ_SSMQ01000061.1"/>
</dbReference>
<organism evidence="3 4">
    <name type="scientific">Polyangium fumosum</name>
    <dbReference type="NCBI Taxonomy" id="889272"/>
    <lineage>
        <taxon>Bacteria</taxon>
        <taxon>Pseudomonadati</taxon>
        <taxon>Myxococcota</taxon>
        <taxon>Polyangia</taxon>
        <taxon>Polyangiales</taxon>
        <taxon>Polyangiaceae</taxon>
        <taxon>Polyangium</taxon>
    </lineage>
</organism>
<dbReference type="PROSITE" id="PS50943">
    <property type="entry name" value="HTH_CROC1"/>
    <property type="match status" value="1"/>
</dbReference>
<dbReference type="GO" id="GO:0003700">
    <property type="term" value="F:DNA-binding transcription factor activity"/>
    <property type="evidence" value="ECO:0007669"/>
    <property type="project" value="TreeGrafter"/>
</dbReference>